<proteinExistence type="predicted"/>
<dbReference type="AlphaFoldDB" id="A0A5B8VT63"/>
<dbReference type="Pfam" id="PF13031">
    <property type="entry name" value="DUF3892"/>
    <property type="match status" value="1"/>
</dbReference>
<protein>
    <submittedName>
        <fullName evidence="1">DUF3892 domain-containing protein</fullName>
    </submittedName>
</protein>
<evidence type="ECO:0000313" key="2">
    <source>
        <dbReference type="Proteomes" id="UP000321362"/>
    </source>
</evidence>
<organism evidence="1 2">
    <name type="scientific">Mucilaginibacter ginsenosidivorax</name>
    <dbReference type="NCBI Taxonomy" id="862126"/>
    <lineage>
        <taxon>Bacteria</taxon>
        <taxon>Pseudomonadati</taxon>
        <taxon>Bacteroidota</taxon>
        <taxon>Sphingobacteriia</taxon>
        <taxon>Sphingobacteriales</taxon>
        <taxon>Sphingobacteriaceae</taxon>
        <taxon>Mucilaginibacter</taxon>
    </lineage>
</organism>
<name>A0A5B8VT63_9SPHI</name>
<evidence type="ECO:0000313" key="1">
    <source>
        <dbReference type="EMBL" id="QEC74629.1"/>
    </source>
</evidence>
<accession>A0A5B8VT63</accession>
<gene>
    <name evidence="1" type="ORF">FSB76_01200</name>
</gene>
<dbReference type="InterPro" id="IPR024997">
    <property type="entry name" value="DUF3892"/>
</dbReference>
<dbReference type="Proteomes" id="UP000321362">
    <property type="component" value="Chromosome"/>
</dbReference>
<sequence>MSVIINCIKKDNGNHENPYVAFKSMNWLNEADQKTGSANRVEMYDFVKDGGEDYVKDSAGNKAKLVAKTTDKGTKYVKTVADDVKSDNLLNFKECS</sequence>
<dbReference type="OrthoDB" id="826539at2"/>
<dbReference type="KEGG" id="mgk:FSB76_01200"/>
<dbReference type="RefSeq" id="WP_147051788.1">
    <property type="nucleotide sequence ID" value="NZ_CP042437.1"/>
</dbReference>
<reference evidence="1 2" key="1">
    <citation type="journal article" date="2013" name="J. Microbiol.">
        <title>Mucilaginibacter ginsenosidivorax sp. nov., with ginsenoside converting activity isolated from sediment.</title>
        <authorList>
            <person name="Kim J.K."/>
            <person name="Choi T.E."/>
            <person name="Liu Q.M."/>
            <person name="Park H.Y."/>
            <person name="Yi T.H."/>
            <person name="Yoon M.H."/>
            <person name="Kim S.C."/>
            <person name="Im W.T."/>
        </authorList>
    </citation>
    <scope>NUCLEOTIDE SEQUENCE [LARGE SCALE GENOMIC DNA]</scope>
    <source>
        <strain evidence="1 2">KHI28</strain>
    </source>
</reference>
<dbReference type="EMBL" id="CP042437">
    <property type="protein sequence ID" value="QEC74629.1"/>
    <property type="molecule type" value="Genomic_DNA"/>
</dbReference>
<keyword evidence="2" id="KW-1185">Reference proteome</keyword>